<dbReference type="EMBL" id="KV441411">
    <property type="protein sequence ID" value="OAF55121.1"/>
    <property type="molecule type" value="Genomic_DNA"/>
</dbReference>
<dbReference type="VEuPathDB" id="FungiDB:GMDG_08252"/>
<dbReference type="PANTHER" id="PTHR47338">
    <property type="entry name" value="ZN(II)2CYS6 TRANSCRIPTION FACTOR (EUROFUNG)-RELATED"/>
    <property type="match status" value="1"/>
</dbReference>
<comment type="subcellular location">
    <subcellularLocation>
        <location evidence="1">Nucleus</location>
    </subcellularLocation>
</comment>
<keyword evidence="5" id="KW-0539">Nucleus</keyword>
<keyword evidence="4" id="KW-0804">Transcription</keyword>
<evidence type="ECO:0000256" key="1">
    <source>
        <dbReference type="ARBA" id="ARBA00004123"/>
    </source>
</evidence>
<dbReference type="GO" id="GO:0046872">
    <property type="term" value="F:metal ion binding"/>
    <property type="evidence" value="ECO:0007669"/>
    <property type="project" value="UniProtKB-KW"/>
</dbReference>
<dbReference type="RefSeq" id="XP_024320423.1">
    <property type="nucleotide sequence ID" value="XM_024472029.1"/>
</dbReference>
<dbReference type="GeneID" id="36291520"/>
<evidence type="ECO:0000256" key="4">
    <source>
        <dbReference type="ARBA" id="ARBA00023163"/>
    </source>
</evidence>
<accession>A0A177A1G1</accession>
<dbReference type="Proteomes" id="UP000077154">
    <property type="component" value="Unassembled WGS sequence"/>
</dbReference>
<evidence type="ECO:0000256" key="6">
    <source>
        <dbReference type="SAM" id="MobiDB-lite"/>
    </source>
</evidence>
<evidence type="ECO:0000256" key="5">
    <source>
        <dbReference type="ARBA" id="ARBA00023242"/>
    </source>
</evidence>
<evidence type="ECO:0000256" key="2">
    <source>
        <dbReference type="ARBA" id="ARBA00022723"/>
    </source>
</evidence>
<dbReference type="PANTHER" id="PTHR47338:SF4">
    <property type="entry name" value="ZN(II)2CYS6 TRANSCRIPTION FACTOR (EUROFUNG)"/>
    <property type="match status" value="1"/>
</dbReference>
<protein>
    <submittedName>
        <fullName evidence="7">Uncharacterized protein</fullName>
    </submittedName>
</protein>
<organism evidence="7">
    <name type="scientific">Pseudogymnoascus destructans</name>
    <dbReference type="NCBI Taxonomy" id="655981"/>
    <lineage>
        <taxon>Eukaryota</taxon>
        <taxon>Fungi</taxon>
        <taxon>Dikarya</taxon>
        <taxon>Ascomycota</taxon>
        <taxon>Pezizomycotina</taxon>
        <taxon>Leotiomycetes</taxon>
        <taxon>Thelebolales</taxon>
        <taxon>Thelebolaceae</taxon>
        <taxon>Pseudogymnoascus</taxon>
    </lineage>
</organism>
<dbReference type="GO" id="GO:0005634">
    <property type="term" value="C:nucleus"/>
    <property type="evidence" value="ECO:0007669"/>
    <property type="project" value="UniProtKB-SubCell"/>
</dbReference>
<gene>
    <name evidence="7" type="ORF">VC83_08480</name>
</gene>
<dbReference type="eggNOG" id="ENOG502QVV0">
    <property type="taxonomic scope" value="Eukaryota"/>
</dbReference>
<proteinExistence type="predicted"/>
<keyword evidence="3" id="KW-0805">Transcription regulation</keyword>
<dbReference type="InterPro" id="IPR050815">
    <property type="entry name" value="TF_fung"/>
</dbReference>
<dbReference type="GO" id="GO:0000981">
    <property type="term" value="F:DNA-binding transcription factor activity, RNA polymerase II-specific"/>
    <property type="evidence" value="ECO:0007669"/>
    <property type="project" value="InterPro"/>
</dbReference>
<feature type="compositionally biased region" description="Polar residues" evidence="6">
    <location>
        <begin position="96"/>
        <end position="107"/>
    </location>
</feature>
<dbReference type="OrthoDB" id="5297881at2759"/>
<evidence type="ECO:0000313" key="7">
    <source>
        <dbReference type="EMBL" id="OAF55121.1"/>
    </source>
</evidence>
<sequence>MVSEARAEVNINEPSIETLQALLLLSLSFIALGSEKKAYMLLGESDLESEWPWLSKRIRLLRARFGDHEGRRRINALSGIIDGRFDPQTRIGPLDDNSNLGSASRQDRSNLQYHAGSGKTSQGGTGLLFDIVRILGNTSLYLAAGGVKGDSHFPCHSLSNLSKIRQAAQLEQQGL</sequence>
<keyword evidence="2" id="KW-0479">Metal-binding</keyword>
<evidence type="ECO:0000256" key="3">
    <source>
        <dbReference type="ARBA" id="ARBA00023015"/>
    </source>
</evidence>
<reference evidence="7" key="1">
    <citation type="submission" date="2016-03" db="EMBL/GenBank/DDBJ databases">
        <title>Updated assembly of Pseudogymnoascus destructans, the fungus causing white-nose syndrome of bats.</title>
        <authorList>
            <person name="Palmer J.M."/>
            <person name="Drees K.P."/>
            <person name="Foster J.T."/>
            <person name="Lindner D.L."/>
        </authorList>
    </citation>
    <scope>NUCLEOTIDE SEQUENCE [LARGE SCALE GENOMIC DNA]</scope>
    <source>
        <strain evidence="7">20631-21</strain>
    </source>
</reference>
<feature type="region of interest" description="Disordered" evidence="6">
    <location>
        <begin position="88"/>
        <end position="107"/>
    </location>
</feature>
<dbReference type="AlphaFoldDB" id="A0A177A1G1"/>
<name>A0A177A1G1_9PEZI</name>